<evidence type="ECO:0000313" key="1">
    <source>
        <dbReference type="EMBL" id="MBE5024625.1"/>
    </source>
</evidence>
<sequence>MADDGLMRHRMCFALLHAKEAGYTSGEETHDQALDDLASMWGLLDSASAKSERLRGLAEAVRDNARAGWPNGAIVIGNYANESGVVNDDPITVLLALSFSQLASGGAFEPAASFVESALEGPIDPTPEQERVCAAIMWLTNYRDFRSDIDRTPQLPFGGVGADTPEQEELIDRGFDKLVGFARKAGFRGDGHFDEDASLAATVLSDNFHDHLVVAGRRLPAAAQLADAMYAHAEDFNERCAELTRLVMSSGLYHADPVLGSIAVAVFSMNARSCAGSFLCMAWLVNAIKLDTGTKDYLPADEYLETYVSERVIMSALAWYVNWDGFRARLAQLA</sequence>
<accession>A0ABR9QU62</accession>
<proteinExistence type="predicted"/>
<dbReference type="Proteomes" id="UP001194273">
    <property type="component" value="Unassembled WGS sequence"/>
</dbReference>
<evidence type="ECO:0008006" key="3">
    <source>
        <dbReference type="Google" id="ProtNLM"/>
    </source>
</evidence>
<gene>
    <name evidence="1" type="ORF">INF26_07145</name>
</gene>
<dbReference type="EMBL" id="JADCJZ010000003">
    <property type="protein sequence ID" value="MBE5024625.1"/>
    <property type="molecule type" value="Genomic_DNA"/>
</dbReference>
<reference evidence="1 2" key="1">
    <citation type="submission" date="2020-10" db="EMBL/GenBank/DDBJ databases">
        <title>ChiBAC.</title>
        <authorList>
            <person name="Zenner C."/>
            <person name="Hitch T.C.A."/>
            <person name="Clavel T."/>
        </authorList>
    </citation>
    <scope>NUCLEOTIDE SEQUENCE [LARGE SCALE GENOMIC DNA]</scope>
    <source>
        <strain evidence="1 2">DSM 107455</strain>
    </source>
</reference>
<organism evidence="1 2">
    <name type="scientific">Thermophilibacter gallinarum</name>
    <dbReference type="NCBI Taxonomy" id="2779357"/>
    <lineage>
        <taxon>Bacteria</taxon>
        <taxon>Bacillati</taxon>
        <taxon>Actinomycetota</taxon>
        <taxon>Coriobacteriia</taxon>
        <taxon>Coriobacteriales</taxon>
        <taxon>Atopobiaceae</taxon>
        <taxon>Thermophilibacter</taxon>
    </lineage>
</organism>
<dbReference type="RefSeq" id="WP_193530250.1">
    <property type="nucleotide sequence ID" value="NZ_JADCJZ010000003.1"/>
</dbReference>
<protein>
    <recommendedName>
        <fullName evidence="3">ADP-ribosylglycohydrolase</fullName>
    </recommendedName>
</protein>
<keyword evidence="2" id="KW-1185">Reference proteome</keyword>
<evidence type="ECO:0000313" key="2">
    <source>
        <dbReference type="Proteomes" id="UP001194273"/>
    </source>
</evidence>
<comment type="caution">
    <text evidence="1">The sequence shown here is derived from an EMBL/GenBank/DDBJ whole genome shotgun (WGS) entry which is preliminary data.</text>
</comment>
<name>A0ABR9QU62_9ACTN</name>